<comment type="caution">
    <text evidence="1">The sequence shown here is derived from an EMBL/GenBank/DDBJ whole genome shotgun (WGS) entry which is preliminary data.</text>
</comment>
<dbReference type="EMBL" id="JBHTOI010000041">
    <property type="protein sequence ID" value="MFD1418444.1"/>
    <property type="molecule type" value="Genomic_DNA"/>
</dbReference>
<evidence type="ECO:0000313" key="2">
    <source>
        <dbReference type="Proteomes" id="UP001597251"/>
    </source>
</evidence>
<sequence>MNKDKVLDNLMNIREWAGVVDHPATENEKDRYMHGIINLASETIKEVNSKPRMPKVFDDWASNYDVGTTAGLDYALTDIFNAYMGSRYEFSDLDDWFRDGSDADEKKYSDCVDALCNGYEVE</sequence>
<evidence type="ECO:0008006" key="3">
    <source>
        <dbReference type="Google" id="ProtNLM"/>
    </source>
</evidence>
<organism evidence="1 2">
    <name type="scientific">Companilactobacillus keshanensis</name>
    <dbReference type="NCBI Taxonomy" id="2486003"/>
    <lineage>
        <taxon>Bacteria</taxon>
        <taxon>Bacillati</taxon>
        <taxon>Bacillota</taxon>
        <taxon>Bacilli</taxon>
        <taxon>Lactobacillales</taxon>
        <taxon>Lactobacillaceae</taxon>
        <taxon>Companilactobacillus</taxon>
    </lineage>
</organism>
<protein>
    <recommendedName>
        <fullName evidence="3">Phage protein</fullName>
    </recommendedName>
</protein>
<keyword evidence="2" id="KW-1185">Reference proteome</keyword>
<dbReference type="Proteomes" id="UP001597251">
    <property type="component" value="Unassembled WGS sequence"/>
</dbReference>
<reference evidence="2" key="1">
    <citation type="journal article" date="2019" name="Int. J. Syst. Evol. Microbiol.">
        <title>The Global Catalogue of Microorganisms (GCM) 10K type strain sequencing project: providing services to taxonomists for standard genome sequencing and annotation.</title>
        <authorList>
            <consortium name="The Broad Institute Genomics Platform"/>
            <consortium name="The Broad Institute Genome Sequencing Center for Infectious Disease"/>
            <person name="Wu L."/>
            <person name="Ma J."/>
        </authorList>
    </citation>
    <scope>NUCLEOTIDE SEQUENCE [LARGE SCALE GENOMIC DNA]</scope>
    <source>
        <strain evidence="2">CCM 8936</strain>
    </source>
</reference>
<proteinExistence type="predicted"/>
<name>A0ABW4BVI1_9LACO</name>
<dbReference type="RefSeq" id="WP_125677287.1">
    <property type="nucleotide sequence ID" value="NZ_JBHTOI010000041.1"/>
</dbReference>
<accession>A0ABW4BVI1</accession>
<gene>
    <name evidence="1" type="ORF">ACFQ42_06805</name>
</gene>
<evidence type="ECO:0000313" key="1">
    <source>
        <dbReference type="EMBL" id="MFD1418444.1"/>
    </source>
</evidence>